<dbReference type="GO" id="GO:0005739">
    <property type="term" value="C:mitochondrion"/>
    <property type="evidence" value="ECO:0007669"/>
    <property type="project" value="GOC"/>
</dbReference>
<dbReference type="InterPro" id="IPR019165">
    <property type="entry name" value="Peptidase_M76_ATP23"/>
</dbReference>
<keyword evidence="3 6" id="KW-0479">Metal-binding</keyword>
<evidence type="ECO:0000256" key="2">
    <source>
        <dbReference type="ARBA" id="ARBA00022670"/>
    </source>
</evidence>
<comment type="similarity">
    <text evidence="1 6">Belongs to the peptidase M76 family.</text>
</comment>
<reference evidence="7 8" key="1">
    <citation type="journal article" date="2021" name="Commun. Biol.">
        <title>The genome of Shorea leprosula (Dipterocarpaceae) highlights the ecological relevance of drought in aseasonal tropical rainforests.</title>
        <authorList>
            <person name="Ng K.K.S."/>
            <person name="Kobayashi M.J."/>
            <person name="Fawcett J.A."/>
            <person name="Hatakeyama M."/>
            <person name="Paape T."/>
            <person name="Ng C.H."/>
            <person name="Ang C.C."/>
            <person name="Tnah L.H."/>
            <person name="Lee C.T."/>
            <person name="Nishiyama T."/>
            <person name="Sese J."/>
            <person name="O'Brien M.J."/>
            <person name="Copetti D."/>
            <person name="Mohd Noor M.I."/>
            <person name="Ong R.C."/>
            <person name="Putra M."/>
            <person name="Sireger I.Z."/>
            <person name="Indrioko S."/>
            <person name="Kosugi Y."/>
            <person name="Izuno A."/>
            <person name="Isagi Y."/>
            <person name="Lee S.L."/>
            <person name="Shimizu K.K."/>
        </authorList>
    </citation>
    <scope>NUCLEOTIDE SEQUENCE [LARGE SCALE GENOMIC DNA]</scope>
    <source>
        <strain evidence="7">214</strain>
    </source>
</reference>
<protein>
    <recommendedName>
        <fullName evidence="6">Mitochondrial inner membrane protease ATP23</fullName>
        <ecNumber evidence="6">3.4.24.-</ecNumber>
    </recommendedName>
</protein>
<organism evidence="7 8">
    <name type="scientific">Rubroshorea leprosula</name>
    <dbReference type="NCBI Taxonomy" id="152421"/>
    <lineage>
        <taxon>Eukaryota</taxon>
        <taxon>Viridiplantae</taxon>
        <taxon>Streptophyta</taxon>
        <taxon>Embryophyta</taxon>
        <taxon>Tracheophyta</taxon>
        <taxon>Spermatophyta</taxon>
        <taxon>Magnoliopsida</taxon>
        <taxon>eudicotyledons</taxon>
        <taxon>Gunneridae</taxon>
        <taxon>Pentapetalae</taxon>
        <taxon>rosids</taxon>
        <taxon>malvids</taxon>
        <taxon>Malvales</taxon>
        <taxon>Dipterocarpaceae</taxon>
        <taxon>Rubroshorea</taxon>
    </lineage>
</organism>
<keyword evidence="8" id="KW-1185">Reference proteome</keyword>
<proteinExistence type="inferred from homology"/>
<evidence type="ECO:0000313" key="8">
    <source>
        <dbReference type="Proteomes" id="UP001054252"/>
    </source>
</evidence>
<evidence type="ECO:0000256" key="3">
    <source>
        <dbReference type="ARBA" id="ARBA00022723"/>
    </source>
</evidence>
<dbReference type="EC" id="3.4.24.-" evidence="6"/>
<dbReference type="Pfam" id="PF09768">
    <property type="entry name" value="Peptidase_M76"/>
    <property type="match status" value="1"/>
</dbReference>
<gene>
    <name evidence="7" type="ORF">SLEP1_g19560</name>
</gene>
<dbReference type="GO" id="GO:0034982">
    <property type="term" value="P:mitochondrial protein processing"/>
    <property type="evidence" value="ECO:0007669"/>
    <property type="project" value="TreeGrafter"/>
</dbReference>
<evidence type="ECO:0000256" key="4">
    <source>
        <dbReference type="ARBA" id="ARBA00022801"/>
    </source>
</evidence>
<keyword evidence="5 6" id="KW-0482">Metalloprotease</keyword>
<accession>A0AAV5IZT2</accession>
<dbReference type="PANTHER" id="PTHR21711">
    <property type="entry name" value="MITOCHONDRIAL INNER MEMBRANE PROTEASE"/>
    <property type="match status" value="1"/>
</dbReference>
<comment type="caution">
    <text evidence="7">The sequence shown here is derived from an EMBL/GenBank/DDBJ whole genome shotgun (WGS) entry which is preliminary data.</text>
</comment>
<sequence>MVKFLKRQMEKAGCVVGDKFIKAIHCDQNISGGYCQGEGITVCSNEVSMQDEVNRVILHELIHAYDECRSANLDWCNCAHHACSEIRANRLSGDCHYKQELLRGYLKIRGHEQECIKRRAMKSVTSNPFCSEAAAKDAVEAVWDVCYNDTQPFDRAP</sequence>
<evidence type="ECO:0000313" key="7">
    <source>
        <dbReference type="EMBL" id="GKV07849.1"/>
    </source>
</evidence>
<dbReference type="GO" id="GO:0004222">
    <property type="term" value="F:metalloendopeptidase activity"/>
    <property type="evidence" value="ECO:0007669"/>
    <property type="project" value="InterPro"/>
</dbReference>
<dbReference type="Proteomes" id="UP001054252">
    <property type="component" value="Unassembled WGS sequence"/>
</dbReference>
<evidence type="ECO:0000256" key="1">
    <source>
        <dbReference type="ARBA" id="ARBA00009915"/>
    </source>
</evidence>
<dbReference type="GO" id="GO:0046872">
    <property type="term" value="F:metal ion binding"/>
    <property type="evidence" value="ECO:0007669"/>
    <property type="project" value="UniProtKB-KW"/>
</dbReference>
<dbReference type="PANTHER" id="PTHR21711:SF0">
    <property type="entry name" value="MITOCHONDRIAL INNER MEMBRANE PROTEASE ATP23 HOMOLOG"/>
    <property type="match status" value="1"/>
</dbReference>
<dbReference type="EMBL" id="BPVZ01000028">
    <property type="protein sequence ID" value="GKV07849.1"/>
    <property type="molecule type" value="Genomic_DNA"/>
</dbReference>
<dbReference type="AlphaFoldDB" id="A0AAV5IZT2"/>
<evidence type="ECO:0000256" key="6">
    <source>
        <dbReference type="RuleBase" id="RU364057"/>
    </source>
</evidence>
<dbReference type="GO" id="GO:0033615">
    <property type="term" value="P:mitochondrial proton-transporting ATP synthase complex assembly"/>
    <property type="evidence" value="ECO:0007669"/>
    <property type="project" value="TreeGrafter"/>
</dbReference>
<keyword evidence="4 6" id="KW-0378">Hydrolase</keyword>
<evidence type="ECO:0000256" key="5">
    <source>
        <dbReference type="ARBA" id="ARBA00023049"/>
    </source>
</evidence>
<keyword evidence="2 6" id="KW-0645">Protease</keyword>
<name>A0AAV5IZT2_9ROSI</name>